<dbReference type="EMBL" id="QZKU01000088">
    <property type="protein sequence ID" value="RJP19535.1"/>
    <property type="molecule type" value="Genomic_DNA"/>
</dbReference>
<evidence type="ECO:0008006" key="3">
    <source>
        <dbReference type="Google" id="ProtNLM"/>
    </source>
</evidence>
<dbReference type="InterPro" id="IPR010727">
    <property type="entry name" value="DUF1302"/>
</dbReference>
<dbReference type="Pfam" id="PF06980">
    <property type="entry name" value="DUF1302"/>
    <property type="match status" value="1"/>
</dbReference>
<dbReference type="SUPFAM" id="SSF56935">
    <property type="entry name" value="Porins"/>
    <property type="match status" value="1"/>
</dbReference>
<reference evidence="1 2" key="1">
    <citation type="journal article" date="2017" name="ISME J.">
        <title>Energy and carbon metabolisms in a deep terrestrial subsurface fluid microbial community.</title>
        <authorList>
            <person name="Momper L."/>
            <person name="Jungbluth S.P."/>
            <person name="Lee M.D."/>
            <person name="Amend J.P."/>
        </authorList>
    </citation>
    <scope>NUCLEOTIDE SEQUENCE [LARGE SCALE GENOMIC DNA]</scope>
    <source>
        <strain evidence="1">SURF_5</strain>
    </source>
</reference>
<organism evidence="1 2">
    <name type="scientific">Abyssobacteria bacterium (strain SURF_5)</name>
    <dbReference type="NCBI Taxonomy" id="2093360"/>
    <lineage>
        <taxon>Bacteria</taxon>
        <taxon>Pseudomonadati</taxon>
        <taxon>Candidatus Hydrogenedentota</taxon>
        <taxon>Candidatus Abyssobacteria</taxon>
    </lineage>
</organism>
<comment type="caution">
    <text evidence="1">The sequence shown here is derived from an EMBL/GenBank/DDBJ whole genome shotgun (WGS) entry which is preliminary data.</text>
</comment>
<proteinExistence type="predicted"/>
<sequence length="435" mass="50158">MNSANGVSPFRLGTIPEALMDQWRDWPPSENFRITLEYRNYTYFEDEALGDSRDSINEGRFRIEYDKPLRENLRLYLNLLAQADDDDFTSGVFDLDEDDLDRSYLNFTEAFVDIYFERFDLRLGKQIINWGKADVFNPTDNLTPTDYSNLLDDDEIGVLAANLNYYWNEWNLQLVAIPLFAPSRLPPRDTRFSLFPSDSPIVIEDPELPPNAIDNAQAGVRLMSTFRGWDFSVSYYDGINDIPSPELRFQQVIIPPLPIPVDVPYIVPVYNRFRSFGADFATVFDRWGLHGEAAQFIFDGDRQDSYLQYVIGVDYKKSDVLFDHDLFIILEYVGAEVTEEGEALETGMPPLDRVITSGFATNINYEFTEFTRLEVRGAIDFHQGDDYYVQPQLVHAVNDNLAVILGFDILGGPRETFFGHFKDNDRVYGKLIYTF</sequence>
<evidence type="ECO:0000313" key="1">
    <source>
        <dbReference type="EMBL" id="RJP19535.1"/>
    </source>
</evidence>
<gene>
    <name evidence="1" type="ORF">C4520_12685</name>
</gene>
<dbReference type="Proteomes" id="UP000265882">
    <property type="component" value="Unassembled WGS sequence"/>
</dbReference>
<evidence type="ECO:0000313" key="2">
    <source>
        <dbReference type="Proteomes" id="UP000265882"/>
    </source>
</evidence>
<dbReference type="AlphaFoldDB" id="A0A3A4NM02"/>
<protein>
    <recommendedName>
        <fullName evidence="3">DUF1302 family protein</fullName>
    </recommendedName>
</protein>
<accession>A0A3A4NM02</accession>
<name>A0A3A4NM02_ABYX5</name>